<reference evidence="1 2" key="1">
    <citation type="submission" date="2013-11" db="EMBL/GenBank/DDBJ databases">
        <title>The Genome Sequence of Phytophthora parasitica P1976.</title>
        <authorList>
            <consortium name="The Broad Institute Genomics Platform"/>
            <person name="Russ C."/>
            <person name="Tyler B."/>
            <person name="Panabieres F."/>
            <person name="Shan W."/>
            <person name="Tripathy S."/>
            <person name="Grunwald N."/>
            <person name="Machado M."/>
            <person name="Johnson C.S."/>
            <person name="Walker B."/>
            <person name="Young S."/>
            <person name="Zeng Q."/>
            <person name="Gargeya S."/>
            <person name="Fitzgerald M."/>
            <person name="Haas B."/>
            <person name="Abouelleil A."/>
            <person name="Allen A.W."/>
            <person name="Alvarado L."/>
            <person name="Arachchi H.M."/>
            <person name="Berlin A.M."/>
            <person name="Chapman S.B."/>
            <person name="Gainer-Dewar J."/>
            <person name="Goldberg J."/>
            <person name="Griggs A."/>
            <person name="Gujja S."/>
            <person name="Hansen M."/>
            <person name="Howarth C."/>
            <person name="Imamovic A."/>
            <person name="Ireland A."/>
            <person name="Larimer J."/>
            <person name="McCowan C."/>
            <person name="Murphy C."/>
            <person name="Pearson M."/>
            <person name="Poon T.W."/>
            <person name="Priest M."/>
            <person name="Roberts A."/>
            <person name="Saif S."/>
            <person name="Shea T."/>
            <person name="Sisk P."/>
            <person name="Sykes S."/>
            <person name="Wortman J."/>
            <person name="Nusbaum C."/>
            <person name="Birren B."/>
        </authorList>
    </citation>
    <scope>NUCLEOTIDE SEQUENCE [LARGE SCALE GENOMIC DNA]</scope>
    <source>
        <strain evidence="1 2">P1976</strain>
    </source>
</reference>
<accession>A0A081AEU4</accession>
<evidence type="ECO:0000313" key="2">
    <source>
        <dbReference type="Proteomes" id="UP000028582"/>
    </source>
</evidence>
<dbReference type="EMBL" id="ANJA01001378">
    <property type="protein sequence ID" value="ETO77405.1"/>
    <property type="molecule type" value="Genomic_DNA"/>
</dbReference>
<sequence length="91" mass="10179">MSAYKFGPKTGATWASVRSSEEWIDRNGFKEEHVQYDNQHMQANSPYFKHQSYQMPASTSGSGANIATSAKISFFNICQQNGGSLLRRIAK</sequence>
<evidence type="ECO:0000313" key="1">
    <source>
        <dbReference type="EMBL" id="ETO77405.1"/>
    </source>
</evidence>
<comment type="caution">
    <text evidence="1">The sequence shown here is derived from an EMBL/GenBank/DDBJ whole genome shotgun (WGS) entry which is preliminary data.</text>
</comment>
<protein>
    <submittedName>
        <fullName evidence="1">Uncharacterized protein</fullName>
    </submittedName>
</protein>
<name>A0A081AEU4_PHYNI</name>
<proteinExistence type="predicted"/>
<dbReference type="AlphaFoldDB" id="A0A081AEU4"/>
<organism evidence="1 2">
    <name type="scientific">Phytophthora nicotianae P1976</name>
    <dbReference type="NCBI Taxonomy" id="1317066"/>
    <lineage>
        <taxon>Eukaryota</taxon>
        <taxon>Sar</taxon>
        <taxon>Stramenopiles</taxon>
        <taxon>Oomycota</taxon>
        <taxon>Peronosporomycetes</taxon>
        <taxon>Peronosporales</taxon>
        <taxon>Peronosporaceae</taxon>
        <taxon>Phytophthora</taxon>
    </lineage>
</organism>
<gene>
    <name evidence="1" type="ORF">F444_07391</name>
</gene>
<dbReference type="Proteomes" id="UP000028582">
    <property type="component" value="Unassembled WGS sequence"/>
</dbReference>